<organism evidence="11 12">
    <name type="scientific">Punica granatum</name>
    <name type="common">Pomegranate</name>
    <dbReference type="NCBI Taxonomy" id="22663"/>
    <lineage>
        <taxon>Eukaryota</taxon>
        <taxon>Viridiplantae</taxon>
        <taxon>Streptophyta</taxon>
        <taxon>Embryophyta</taxon>
        <taxon>Tracheophyta</taxon>
        <taxon>Spermatophyta</taxon>
        <taxon>Magnoliopsida</taxon>
        <taxon>eudicotyledons</taxon>
        <taxon>Gunneridae</taxon>
        <taxon>Pentapetalae</taxon>
        <taxon>rosids</taxon>
        <taxon>malvids</taxon>
        <taxon>Myrtales</taxon>
        <taxon>Lythraceae</taxon>
        <taxon>Punica</taxon>
    </lineage>
</organism>
<evidence type="ECO:0000256" key="6">
    <source>
        <dbReference type="ARBA" id="ARBA00023004"/>
    </source>
</evidence>
<sequence>MAISITVSSLWFPSNHNMNAPLVVPVTLSCTFLLPLLLWWRLFIARSKRTTRRPGNLPPGPWKLPLIGNLHQLGPLPHHSLARLSRKYGPIMFLQFGSIPTLVISSDEMAQEVFKTHDRAFSGRPAFFAARKLTYNCSDVSFGPYGDTWKALRKIVVLELLSTKRVQSFQSVRDEEIALMLDTIHHSSSAGPINLSEVTMVLSNNVVCRATFGKRFYTEGDGRTSKFYETTREIQNVLGGFCVADLFPRLDWFNKLNGLKGKIEKNFRQLDLLYDEVIEEHKDPRRPKPEHEDLVDVLLRLQKDPNQEIRLTDDNIKGTLTDMFNAGTDTSSATLVWTMAELIKNPSVLKKVTEEVREAVKGKPKVEETDLPSLTYLRSVIKEGLRLHPPVPLLVPRETIESCKIMGYEIPAKTTVFVNALAIATDPKIWESPMEFRPERFLNSSVDFRGTDFQFLPFGAGRRGCPGISFGVVLIELALANLLSQFEWSLPEGIDLDMEEVSGLTTHKKTPLCLIATPHC</sequence>
<dbReference type="PRINTS" id="PR00463">
    <property type="entry name" value="EP450I"/>
</dbReference>
<dbReference type="PANTHER" id="PTHR47955">
    <property type="entry name" value="CYTOCHROME P450 FAMILY 71 PROTEIN"/>
    <property type="match status" value="1"/>
</dbReference>
<dbReference type="GO" id="GO:0005506">
    <property type="term" value="F:iron ion binding"/>
    <property type="evidence" value="ECO:0007669"/>
    <property type="project" value="InterPro"/>
</dbReference>
<evidence type="ECO:0000256" key="1">
    <source>
        <dbReference type="ARBA" id="ARBA00001971"/>
    </source>
</evidence>
<dbReference type="FunFam" id="1.10.630.10:FF:000011">
    <property type="entry name" value="Cytochrome P450 83B1"/>
    <property type="match status" value="1"/>
</dbReference>
<feature type="transmembrane region" description="Helical" evidence="10">
    <location>
        <begin position="20"/>
        <end position="43"/>
    </location>
</feature>
<dbReference type="InterPro" id="IPR002401">
    <property type="entry name" value="Cyt_P450_E_grp-I"/>
</dbReference>
<evidence type="ECO:0000256" key="2">
    <source>
        <dbReference type="ARBA" id="ARBA00010617"/>
    </source>
</evidence>
<keyword evidence="10" id="KW-0812">Transmembrane</keyword>
<keyword evidence="11" id="KW-1185">Reference proteome</keyword>
<reference evidence="12" key="2">
    <citation type="submission" date="2025-08" db="UniProtKB">
        <authorList>
            <consortium name="RefSeq"/>
        </authorList>
    </citation>
    <scope>IDENTIFICATION</scope>
    <source>
        <tissue evidence="12">Leaf</tissue>
    </source>
</reference>
<evidence type="ECO:0000256" key="8">
    <source>
        <dbReference type="PIRSR" id="PIRSR602401-1"/>
    </source>
</evidence>
<dbReference type="GeneID" id="116213769"/>
<dbReference type="CDD" id="cd11072">
    <property type="entry name" value="CYP71-like"/>
    <property type="match status" value="1"/>
</dbReference>
<comment type="cofactor">
    <cofactor evidence="1 8">
        <name>heme</name>
        <dbReference type="ChEBI" id="CHEBI:30413"/>
    </cofactor>
</comment>
<keyword evidence="4 8" id="KW-0479">Metal-binding</keyword>
<evidence type="ECO:0000256" key="4">
    <source>
        <dbReference type="ARBA" id="ARBA00022723"/>
    </source>
</evidence>
<keyword evidence="10" id="KW-1133">Transmembrane helix</keyword>
<dbReference type="InterPro" id="IPR017972">
    <property type="entry name" value="Cyt_P450_CS"/>
</dbReference>
<evidence type="ECO:0000313" key="11">
    <source>
        <dbReference type="Proteomes" id="UP000515151"/>
    </source>
</evidence>
<dbReference type="GO" id="GO:0004497">
    <property type="term" value="F:monooxygenase activity"/>
    <property type="evidence" value="ECO:0007669"/>
    <property type="project" value="UniProtKB-KW"/>
</dbReference>
<dbReference type="GO" id="GO:0020037">
    <property type="term" value="F:heme binding"/>
    <property type="evidence" value="ECO:0007669"/>
    <property type="project" value="InterPro"/>
</dbReference>
<dbReference type="Gene3D" id="1.10.630.10">
    <property type="entry name" value="Cytochrome P450"/>
    <property type="match status" value="1"/>
</dbReference>
<dbReference type="InterPro" id="IPR001128">
    <property type="entry name" value="Cyt_P450"/>
</dbReference>
<keyword evidence="5 9" id="KW-0560">Oxidoreductase</keyword>
<evidence type="ECO:0000313" key="12">
    <source>
        <dbReference type="RefSeq" id="XP_031404684.1"/>
    </source>
</evidence>
<dbReference type="GO" id="GO:0016705">
    <property type="term" value="F:oxidoreductase activity, acting on paired donors, with incorporation or reduction of molecular oxygen"/>
    <property type="evidence" value="ECO:0007669"/>
    <property type="project" value="InterPro"/>
</dbReference>
<keyword evidence="7 9" id="KW-0503">Monooxygenase</keyword>
<evidence type="ECO:0000256" key="9">
    <source>
        <dbReference type="RuleBase" id="RU000461"/>
    </source>
</evidence>
<name>A0A6P8EDU4_PUNGR</name>
<evidence type="ECO:0000256" key="7">
    <source>
        <dbReference type="ARBA" id="ARBA00023033"/>
    </source>
</evidence>
<dbReference type="PROSITE" id="PS00086">
    <property type="entry name" value="CYTOCHROME_P450"/>
    <property type="match status" value="1"/>
</dbReference>
<gene>
    <name evidence="12" type="primary">LOC116213769</name>
</gene>
<evidence type="ECO:0000256" key="10">
    <source>
        <dbReference type="SAM" id="Phobius"/>
    </source>
</evidence>
<protein>
    <submittedName>
        <fullName evidence="12">Cytochrome P450 71A9-like</fullName>
    </submittedName>
</protein>
<comment type="similarity">
    <text evidence="2 9">Belongs to the cytochrome P450 family.</text>
</comment>
<dbReference type="PANTHER" id="PTHR47955:SF19">
    <property type="entry name" value="CYTOCHROME P450 71A9-LIKE ISOFORM X1"/>
    <property type="match status" value="1"/>
</dbReference>
<keyword evidence="6 8" id="KW-0408">Iron</keyword>
<evidence type="ECO:0000256" key="3">
    <source>
        <dbReference type="ARBA" id="ARBA00022617"/>
    </source>
</evidence>
<dbReference type="OrthoDB" id="2789670at2759"/>
<dbReference type="Pfam" id="PF00067">
    <property type="entry name" value="p450"/>
    <property type="match status" value="1"/>
</dbReference>
<evidence type="ECO:0000256" key="5">
    <source>
        <dbReference type="ARBA" id="ARBA00023002"/>
    </source>
</evidence>
<keyword evidence="10" id="KW-0472">Membrane</keyword>
<accession>A0A6P8EDU4</accession>
<dbReference type="Proteomes" id="UP000515151">
    <property type="component" value="Chromosome 7"/>
</dbReference>
<keyword evidence="3 8" id="KW-0349">Heme</keyword>
<feature type="binding site" description="axial binding residue" evidence="8">
    <location>
        <position position="465"/>
    </location>
    <ligand>
        <name>heme</name>
        <dbReference type="ChEBI" id="CHEBI:30413"/>
    </ligand>
    <ligandPart>
        <name>Fe</name>
        <dbReference type="ChEBI" id="CHEBI:18248"/>
    </ligandPart>
</feature>
<dbReference type="AlphaFoldDB" id="A0A6P8EDU4"/>
<dbReference type="PRINTS" id="PR00385">
    <property type="entry name" value="P450"/>
</dbReference>
<dbReference type="InterPro" id="IPR036396">
    <property type="entry name" value="Cyt_P450_sf"/>
</dbReference>
<dbReference type="RefSeq" id="XP_031404684.1">
    <property type="nucleotide sequence ID" value="XM_031548824.1"/>
</dbReference>
<reference evidence="11" key="1">
    <citation type="journal article" date="2020" name="Plant Biotechnol. J.">
        <title>The pomegranate (Punica granatum L.) draft genome dissects genetic divergence between soft- and hard-seeded cultivars.</title>
        <authorList>
            <person name="Luo X."/>
            <person name="Li H."/>
            <person name="Wu Z."/>
            <person name="Yao W."/>
            <person name="Zhao P."/>
            <person name="Cao D."/>
            <person name="Yu H."/>
            <person name="Li K."/>
            <person name="Poudel K."/>
            <person name="Zhao D."/>
            <person name="Zhang F."/>
            <person name="Xia X."/>
            <person name="Chen L."/>
            <person name="Wang Q."/>
            <person name="Jing D."/>
            <person name="Cao S."/>
        </authorList>
    </citation>
    <scope>NUCLEOTIDE SEQUENCE [LARGE SCALE GENOMIC DNA]</scope>
    <source>
        <strain evidence="11">cv. Tunisia</strain>
    </source>
</reference>
<proteinExistence type="inferred from homology"/>
<dbReference type="SUPFAM" id="SSF48264">
    <property type="entry name" value="Cytochrome P450"/>
    <property type="match status" value="1"/>
</dbReference>